<evidence type="ECO:0000313" key="3">
    <source>
        <dbReference type="EMBL" id="QDH46703.1"/>
    </source>
</evidence>
<feature type="transmembrane region" description="Helical" evidence="2">
    <location>
        <begin position="20"/>
        <end position="38"/>
    </location>
</feature>
<sequence>MAGLAAGAGVVTWFARLKGWLVGAALALLALGLAWVRGRQQGKAAARLEAQEDALEQATETIKEVQEVRDEVRQAAPGSSAARLKRDWVRKK</sequence>
<name>A0A514A0A3_9CAUD</name>
<organism evidence="3 4">
    <name type="scientific">Aeromonas phage LAh_7</name>
    <dbReference type="NCBI Taxonomy" id="2591031"/>
    <lineage>
        <taxon>Viruses</taxon>
        <taxon>Duplodnaviria</taxon>
        <taxon>Heunggongvirae</taxon>
        <taxon>Uroviricota</taxon>
        <taxon>Caudoviricetes</taxon>
        <taxon>Casjensviridae</taxon>
        <taxon>Sharonstreetvirus</taxon>
        <taxon>Sharonstreetvirus LAh7</taxon>
    </lineage>
</organism>
<reference evidence="3 4" key="1">
    <citation type="submission" date="2019-04" db="EMBL/GenBank/DDBJ databases">
        <title>Novel bacteriophages capable of disrupting biofilms from clinical strains of Aeromonas hydrophila with intrinsic antibiotic resistance.</title>
        <authorList>
            <person name="Kabwe M."/>
            <person name="Brown T.L."/>
            <person name="Speirs L."/>
            <person name="Ku H."/>
            <person name="Leach M."/>
            <person name="Chan H.T."/>
            <person name="Petrovski S."/>
            <person name="Lock P."/>
            <person name="Tucci J."/>
        </authorList>
    </citation>
    <scope>NUCLEOTIDE SEQUENCE [LARGE SCALE GENOMIC DNA]</scope>
</reference>
<evidence type="ECO:0000256" key="2">
    <source>
        <dbReference type="SAM" id="Phobius"/>
    </source>
</evidence>
<evidence type="ECO:0000313" key="4">
    <source>
        <dbReference type="Proteomes" id="UP000318298"/>
    </source>
</evidence>
<keyword evidence="1" id="KW-0175">Coiled coil</keyword>
<feature type="coiled-coil region" evidence="1">
    <location>
        <begin position="45"/>
        <end position="75"/>
    </location>
</feature>
<accession>A0A514A0A3</accession>
<keyword evidence="2" id="KW-0472">Membrane</keyword>
<protein>
    <submittedName>
        <fullName evidence="3">Uncharacterized protein</fullName>
    </submittedName>
</protein>
<keyword evidence="2" id="KW-0812">Transmembrane</keyword>
<evidence type="ECO:0000256" key="1">
    <source>
        <dbReference type="SAM" id="Coils"/>
    </source>
</evidence>
<dbReference type="EMBL" id="MK838113">
    <property type="protein sequence ID" value="QDH46703.1"/>
    <property type="molecule type" value="Genomic_DNA"/>
</dbReference>
<dbReference type="Proteomes" id="UP000318298">
    <property type="component" value="Segment"/>
</dbReference>
<keyword evidence="2" id="KW-1133">Transmembrane helix</keyword>
<proteinExistence type="predicted"/>
<keyword evidence="4" id="KW-1185">Reference proteome</keyword>
<gene>
    <name evidence="3" type="ORF">LAh7_46</name>
</gene>